<dbReference type="SUPFAM" id="SSF47413">
    <property type="entry name" value="lambda repressor-like DNA-binding domains"/>
    <property type="match status" value="1"/>
</dbReference>
<evidence type="ECO:0000313" key="5">
    <source>
        <dbReference type="EMBL" id="MDP4099126.1"/>
    </source>
</evidence>
<keyword evidence="1" id="KW-0805">Transcription regulation</keyword>
<name>A0ABT9FWL7_9BACL</name>
<dbReference type="Gene3D" id="1.10.260.40">
    <property type="entry name" value="lambda repressor-like DNA-binding domains"/>
    <property type="match status" value="1"/>
</dbReference>
<dbReference type="RefSeq" id="WP_305756730.1">
    <property type="nucleotide sequence ID" value="NZ_JAPCKK010000031.1"/>
</dbReference>
<evidence type="ECO:0000259" key="4">
    <source>
        <dbReference type="PROSITE" id="PS50943"/>
    </source>
</evidence>
<reference evidence="5 6" key="1">
    <citation type="submission" date="2022-10" db="EMBL/GenBank/DDBJ databases">
        <title>Paenibacillus description and whole genome data of maize root bacterial community.</title>
        <authorList>
            <person name="Marton D."/>
            <person name="Farkas M."/>
            <person name="Cserhati M."/>
        </authorList>
    </citation>
    <scope>NUCLEOTIDE SEQUENCE [LARGE SCALE GENOMIC DNA]</scope>
    <source>
        <strain evidence="5 6">P96</strain>
    </source>
</reference>
<dbReference type="InterPro" id="IPR010982">
    <property type="entry name" value="Lambda_DNA-bd_dom_sf"/>
</dbReference>
<keyword evidence="6" id="KW-1185">Reference proteome</keyword>
<keyword evidence="2" id="KW-0238">DNA-binding</keyword>
<dbReference type="PANTHER" id="PTHR46797:SF23">
    <property type="entry name" value="HTH-TYPE TRANSCRIPTIONAL REGULATOR SUTR"/>
    <property type="match status" value="1"/>
</dbReference>
<feature type="domain" description="HTH cro/C1-type" evidence="4">
    <location>
        <begin position="14"/>
        <end position="68"/>
    </location>
</feature>
<evidence type="ECO:0000256" key="2">
    <source>
        <dbReference type="ARBA" id="ARBA00023125"/>
    </source>
</evidence>
<keyword evidence="3" id="KW-0804">Transcription</keyword>
<evidence type="ECO:0000313" key="6">
    <source>
        <dbReference type="Proteomes" id="UP001241848"/>
    </source>
</evidence>
<organism evidence="5 6">
    <name type="scientific">Paenibacillus zeirhizosphaerae</name>
    <dbReference type="NCBI Taxonomy" id="2987519"/>
    <lineage>
        <taxon>Bacteria</taxon>
        <taxon>Bacillati</taxon>
        <taxon>Bacillota</taxon>
        <taxon>Bacilli</taxon>
        <taxon>Bacillales</taxon>
        <taxon>Paenibacillaceae</taxon>
        <taxon>Paenibacillus</taxon>
    </lineage>
</organism>
<dbReference type="SMART" id="SM00530">
    <property type="entry name" value="HTH_XRE"/>
    <property type="match status" value="1"/>
</dbReference>
<proteinExistence type="predicted"/>
<sequence>MQDKEILNLVGAQIRSLRKERGLSQEALGEKGGFHFTYIGQIERGEKNVALLNLAKIADALDVNVSQLFAYVHEEIELTETELDIQEIISMLRKSNPDKVRLAKNIVREIADSGSNKMK</sequence>
<dbReference type="Proteomes" id="UP001241848">
    <property type="component" value="Unassembled WGS sequence"/>
</dbReference>
<comment type="caution">
    <text evidence="5">The sequence shown here is derived from an EMBL/GenBank/DDBJ whole genome shotgun (WGS) entry which is preliminary data.</text>
</comment>
<accession>A0ABT9FWL7</accession>
<protein>
    <submittedName>
        <fullName evidence="5">Helix-turn-helix domain-containing protein</fullName>
    </submittedName>
</protein>
<dbReference type="InterPro" id="IPR001387">
    <property type="entry name" value="Cro/C1-type_HTH"/>
</dbReference>
<dbReference type="EMBL" id="JAPCKK010000031">
    <property type="protein sequence ID" value="MDP4099126.1"/>
    <property type="molecule type" value="Genomic_DNA"/>
</dbReference>
<dbReference type="CDD" id="cd00093">
    <property type="entry name" value="HTH_XRE"/>
    <property type="match status" value="1"/>
</dbReference>
<dbReference type="InterPro" id="IPR050807">
    <property type="entry name" value="TransReg_Diox_bact_type"/>
</dbReference>
<dbReference type="PANTHER" id="PTHR46797">
    <property type="entry name" value="HTH-TYPE TRANSCRIPTIONAL REGULATOR"/>
    <property type="match status" value="1"/>
</dbReference>
<evidence type="ECO:0000256" key="1">
    <source>
        <dbReference type="ARBA" id="ARBA00023015"/>
    </source>
</evidence>
<evidence type="ECO:0000256" key="3">
    <source>
        <dbReference type="ARBA" id="ARBA00023163"/>
    </source>
</evidence>
<dbReference type="PROSITE" id="PS50943">
    <property type="entry name" value="HTH_CROC1"/>
    <property type="match status" value="1"/>
</dbReference>
<gene>
    <name evidence="5" type="ORF">OIN60_20610</name>
</gene>
<dbReference type="Pfam" id="PF01381">
    <property type="entry name" value="HTH_3"/>
    <property type="match status" value="1"/>
</dbReference>